<gene>
    <name evidence="2" type="ORF">C1H71_03890</name>
</gene>
<dbReference type="PANTHER" id="PTHR10948">
    <property type="entry name" value="TRANSPOSASE"/>
    <property type="match status" value="1"/>
</dbReference>
<keyword evidence="3" id="KW-1185">Reference proteome</keyword>
<accession>A0A7G3G6X4</accession>
<dbReference type="Gene3D" id="3.30.420.10">
    <property type="entry name" value="Ribonuclease H-like superfamily/Ribonuclease H"/>
    <property type="match status" value="1"/>
</dbReference>
<dbReference type="SUPFAM" id="SSF53098">
    <property type="entry name" value="Ribonuclease H-like"/>
    <property type="match status" value="1"/>
</dbReference>
<dbReference type="GO" id="GO:0032196">
    <property type="term" value="P:transposition"/>
    <property type="evidence" value="ECO:0007669"/>
    <property type="project" value="TreeGrafter"/>
</dbReference>
<dbReference type="GO" id="GO:0005829">
    <property type="term" value="C:cytosol"/>
    <property type="evidence" value="ECO:0007669"/>
    <property type="project" value="TreeGrafter"/>
</dbReference>
<dbReference type="GO" id="GO:0015074">
    <property type="term" value="P:DNA integration"/>
    <property type="evidence" value="ECO:0007669"/>
    <property type="project" value="InterPro"/>
</dbReference>
<proteinExistence type="predicted"/>
<dbReference type="PANTHER" id="PTHR10948:SF23">
    <property type="entry name" value="TRANSPOSASE INSI FOR INSERTION SEQUENCE ELEMENT IS30A-RELATED"/>
    <property type="match status" value="1"/>
</dbReference>
<dbReference type="InterPro" id="IPR051917">
    <property type="entry name" value="Transposase-Integrase"/>
</dbReference>
<dbReference type="KEGG" id="ifl:C1H71_03890"/>
<protein>
    <recommendedName>
        <fullName evidence="1">Integrase catalytic domain-containing protein</fullName>
    </recommendedName>
</protein>
<evidence type="ECO:0000313" key="2">
    <source>
        <dbReference type="EMBL" id="QBC42773.1"/>
    </source>
</evidence>
<organism evidence="2 3">
    <name type="scientific">Iodobacter fluviatilis</name>
    <dbReference type="NCBI Taxonomy" id="537"/>
    <lineage>
        <taxon>Bacteria</taxon>
        <taxon>Pseudomonadati</taxon>
        <taxon>Pseudomonadota</taxon>
        <taxon>Betaproteobacteria</taxon>
        <taxon>Neisseriales</taxon>
        <taxon>Chitinibacteraceae</taxon>
        <taxon>Iodobacter</taxon>
    </lineage>
</organism>
<feature type="domain" description="Integrase catalytic" evidence="1">
    <location>
        <begin position="36"/>
        <end position="197"/>
    </location>
</feature>
<evidence type="ECO:0000259" key="1">
    <source>
        <dbReference type="PROSITE" id="PS50994"/>
    </source>
</evidence>
<reference evidence="2 3" key="1">
    <citation type="submission" date="2018-01" db="EMBL/GenBank/DDBJ databases">
        <title>Genome sequence of Iodobacter sp. strain PCH194 isolated from Indian Trans-Himalaya.</title>
        <authorList>
            <person name="Kumar V."/>
            <person name="Thakur V."/>
            <person name="Kumar S."/>
            <person name="Singh D."/>
        </authorList>
    </citation>
    <scope>NUCLEOTIDE SEQUENCE [LARGE SCALE GENOMIC DNA]</scope>
    <source>
        <strain evidence="2 3">PCH194</strain>
    </source>
</reference>
<evidence type="ECO:0000313" key="3">
    <source>
        <dbReference type="Proteomes" id="UP000515917"/>
    </source>
</evidence>
<dbReference type="NCBIfam" id="NF033563">
    <property type="entry name" value="transpos_IS30"/>
    <property type="match status" value="1"/>
</dbReference>
<dbReference type="RefSeq" id="WP_130105389.1">
    <property type="nucleotide sequence ID" value="NZ_CP025781.1"/>
</dbReference>
<dbReference type="GO" id="GO:0003676">
    <property type="term" value="F:nucleic acid binding"/>
    <property type="evidence" value="ECO:0007669"/>
    <property type="project" value="InterPro"/>
</dbReference>
<dbReference type="PROSITE" id="PS50994">
    <property type="entry name" value="INTEGRASE"/>
    <property type="match status" value="1"/>
</dbReference>
<dbReference type="InterPro" id="IPR036397">
    <property type="entry name" value="RNaseH_sf"/>
</dbReference>
<sequence length="214" mass="24726">MKRLLLVEIEVSKRPTYRSNLGESPSRHKIPNRVDIDQRPDIFDKRSRVGDWEVDLVIGANHKGMIITANERRTGLSLQKFVPSKHADIIAIGIIQLLSPVKEFVHTITMHNGLEFAKHEFVSAALKSDAYFAKPYCSWERGSNENTNRLIRQYFPKGSGFEKIDEQQILNSTNKLNHRPRKMLGYKTPAELFAEETKMNYNDVLYLNSLHLLY</sequence>
<dbReference type="EMBL" id="CP025781">
    <property type="protein sequence ID" value="QBC42773.1"/>
    <property type="molecule type" value="Genomic_DNA"/>
</dbReference>
<dbReference type="InterPro" id="IPR001584">
    <property type="entry name" value="Integrase_cat-core"/>
</dbReference>
<name>A0A7G3G6X4_9NEIS</name>
<dbReference type="Proteomes" id="UP000515917">
    <property type="component" value="Chromosome"/>
</dbReference>
<dbReference type="InterPro" id="IPR012337">
    <property type="entry name" value="RNaseH-like_sf"/>
</dbReference>
<dbReference type="GO" id="GO:0004803">
    <property type="term" value="F:transposase activity"/>
    <property type="evidence" value="ECO:0007669"/>
    <property type="project" value="TreeGrafter"/>
</dbReference>
<dbReference type="InterPro" id="IPR053392">
    <property type="entry name" value="Transposase_IS30-like"/>
</dbReference>
<dbReference type="AlphaFoldDB" id="A0A7G3G6X4"/>